<reference evidence="1 3" key="1">
    <citation type="journal article" date="2020" name="Microorganisms">
        <title>Reliable Identification of Environmental Pseudomonas Isolates Using the rpoD Gene.</title>
        <authorList>
            <consortium name="The Broad Institute Genome Sequencing Platform"/>
            <person name="Girard L."/>
            <person name="Lood C."/>
            <person name="Rokni-Zadeh H."/>
            <person name="van Noort V."/>
            <person name="Lavigne R."/>
            <person name="De Mot R."/>
        </authorList>
    </citation>
    <scope>NUCLEOTIDE SEQUENCE</scope>
    <source>
        <strain evidence="1 3">SWRI102</strain>
    </source>
</reference>
<proteinExistence type="predicted"/>
<name>A0A923FRT1_9PSED</name>
<evidence type="ECO:0000313" key="3">
    <source>
        <dbReference type="Proteomes" id="UP000659438"/>
    </source>
</evidence>
<comment type="caution">
    <text evidence="1">The sequence shown here is derived from an EMBL/GenBank/DDBJ whole genome shotgun (WGS) entry which is preliminary data.</text>
</comment>
<evidence type="ECO:0000313" key="1">
    <source>
        <dbReference type="EMBL" id="MBC3397594.1"/>
    </source>
</evidence>
<reference evidence="2" key="3">
    <citation type="submission" date="2021-06" db="EMBL/GenBank/DDBJ databases">
        <title>Updating the genus Pseudomonas: Description of 43 new species and partition of the Pseudomonas putida group.</title>
        <authorList>
            <person name="Girard L."/>
            <person name="Lood C."/>
            <person name="Vandamme P."/>
            <person name="Rokni-Zadeh H."/>
            <person name="Van Noort V."/>
            <person name="Hofte M."/>
            <person name="Lavigne R."/>
            <person name="De Mot R."/>
        </authorList>
    </citation>
    <scope>NUCLEOTIDE SEQUENCE</scope>
    <source>
        <strain evidence="2">SWRI102</strain>
    </source>
</reference>
<keyword evidence="3" id="KW-1185">Reference proteome</keyword>
<dbReference type="AlphaFoldDB" id="A0A923FRT1"/>
<gene>
    <name evidence="2" type="ORF">HU742_026670</name>
    <name evidence="1" type="ORF">HU742_20465</name>
</gene>
<evidence type="ECO:0000313" key="2">
    <source>
        <dbReference type="EMBL" id="MBV4554742.1"/>
    </source>
</evidence>
<dbReference type="RefSeq" id="WP_186638910.1">
    <property type="nucleotide sequence ID" value="NZ_JABWQX020000010.1"/>
</dbReference>
<organism evidence="1">
    <name type="scientific">Pseudomonas marvdashtae</name>
    <dbReference type="NCBI Taxonomy" id="2745500"/>
    <lineage>
        <taxon>Bacteria</taxon>
        <taxon>Pseudomonadati</taxon>
        <taxon>Pseudomonadota</taxon>
        <taxon>Gammaproteobacteria</taxon>
        <taxon>Pseudomonadales</taxon>
        <taxon>Pseudomonadaceae</taxon>
        <taxon>Pseudomonas</taxon>
    </lineage>
</organism>
<sequence>MNHLLGDGSADFIADKNRLRKRRKIICEKKPLKKPTKIGLLHPAGVSGPTPAG</sequence>
<dbReference type="EMBL" id="JABWQX020000010">
    <property type="protein sequence ID" value="MBV4554742.1"/>
    <property type="molecule type" value="Genomic_DNA"/>
</dbReference>
<accession>A0A923FRT1</accession>
<dbReference type="EMBL" id="JABWQX010000009">
    <property type="protein sequence ID" value="MBC3397594.1"/>
    <property type="molecule type" value="Genomic_DNA"/>
</dbReference>
<dbReference type="Proteomes" id="UP000659438">
    <property type="component" value="Unassembled WGS sequence"/>
</dbReference>
<protein>
    <submittedName>
        <fullName evidence="1">Uncharacterized protein</fullName>
    </submittedName>
</protein>
<reference evidence="1" key="2">
    <citation type="submission" date="2020-07" db="EMBL/GenBank/DDBJ databases">
        <authorList>
            <person name="Lood C."/>
            <person name="Girard L."/>
        </authorList>
    </citation>
    <scope>NUCLEOTIDE SEQUENCE</scope>
    <source>
        <strain evidence="1">SWRI102</strain>
    </source>
</reference>